<dbReference type="PANTHER" id="PTHR11685">
    <property type="entry name" value="RBR FAMILY RING FINGER AND IBR DOMAIN-CONTAINING"/>
    <property type="match status" value="1"/>
</dbReference>
<dbReference type="HOGENOM" id="CLU_021364_2_2_1"/>
<dbReference type="GO" id="GO:0061630">
    <property type="term" value="F:ubiquitin protein ligase activity"/>
    <property type="evidence" value="ECO:0007669"/>
    <property type="project" value="UniProtKB-EC"/>
</dbReference>
<dbReference type="InterPro" id="IPR031127">
    <property type="entry name" value="E3_UB_ligase_RBR"/>
</dbReference>
<dbReference type="InterPro" id="IPR047548">
    <property type="entry name" value="Rcat_RBR_RNF14"/>
</dbReference>
<comment type="pathway">
    <text evidence="2">Protein modification; protein ubiquitination.</text>
</comment>
<dbReference type="PROSITE" id="PS51873">
    <property type="entry name" value="TRIAD"/>
    <property type="match status" value="1"/>
</dbReference>
<gene>
    <name evidence="14" type="ORF">BN7_686</name>
</gene>
<dbReference type="SUPFAM" id="SSF57850">
    <property type="entry name" value="RING/U-box"/>
    <property type="match status" value="3"/>
</dbReference>
<comment type="similarity">
    <text evidence="10">Belongs to the RBR family. RNF14 subfamily.</text>
</comment>
<keyword evidence="5" id="KW-0479">Metal-binding</keyword>
<keyword evidence="9" id="KW-0862">Zinc</keyword>
<dbReference type="GO" id="GO:0008270">
    <property type="term" value="F:zinc ion binding"/>
    <property type="evidence" value="ECO:0007669"/>
    <property type="project" value="UniProtKB-KW"/>
</dbReference>
<dbReference type="InterPro" id="IPR002867">
    <property type="entry name" value="IBR_dom"/>
</dbReference>
<dbReference type="eggNOG" id="KOG1814">
    <property type="taxonomic scope" value="Eukaryota"/>
</dbReference>
<evidence type="ECO:0000313" key="15">
    <source>
        <dbReference type="Proteomes" id="UP000009328"/>
    </source>
</evidence>
<dbReference type="AlphaFoldDB" id="K0KIC6"/>
<feature type="domain" description="RING-type" evidence="12">
    <location>
        <begin position="164"/>
        <end position="211"/>
    </location>
</feature>
<organism evidence="14 15">
    <name type="scientific">Wickerhamomyces ciferrii (strain ATCC 14091 / BCRC 22168 / CBS 111 / JCM 3599 / NBRC 0793 / NRRL Y-1031 F-60-10)</name>
    <name type="common">Yeast</name>
    <name type="synonym">Pichia ciferrii</name>
    <dbReference type="NCBI Taxonomy" id="1206466"/>
    <lineage>
        <taxon>Eukaryota</taxon>
        <taxon>Fungi</taxon>
        <taxon>Dikarya</taxon>
        <taxon>Ascomycota</taxon>
        <taxon>Saccharomycotina</taxon>
        <taxon>Saccharomycetes</taxon>
        <taxon>Phaffomycetales</taxon>
        <taxon>Wickerhamomycetaceae</taxon>
        <taxon>Wickerhamomyces</taxon>
    </lineage>
</organism>
<evidence type="ECO:0000256" key="1">
    <source>
        <dbReference type="ARBA" id="ARBA00001798"/>
    </source>
</evidence>
<evidence type="ECO:0000256" key="7">
    <source>
        <dbReference type="ARBA" id="ARBA00022771"/>
    </source>
</evidence>
<name>K0KIC6_WICCF</name>
<accession>K0KIC6</accession>
<dbReference type="InParanoid" id="K0KIC6"/>
<dbReference type="Gene3D" id="3.30.40.10">
    <property type="entry name" value="Zinc/RING finger domain, C3HC4 (zinc finger)"/>
    <property type="match status" value="1"/>
</dbReference>
<dbReference type="SMART" id="SM00184">
    <property type="entry name" value="RING"/>
    <property type="match status" value="2"/>
</dbReference>
<keyword evidence="4" id="KW-0808">Transferase</keyword>
<comment type="catalytic activity">
    <reaction evidence="1">
        <text>[E2 ubiquitin-conjugating enzyme]-S-ubiquitinyl-L-cysteine + [acceptor protein]-L-lysine = [E2 ubiquitin-conjugating enzyme]-L-cysteine + [acceptor protein]-N(6)-ubiquitinyl-L-lysine.</text>
        <dbReference type="EC" id="2.3.2.31"/>
    </reaction>
</comment>
<evidence type="ECO:0000256" key="6">
    <source>
        <dbReference type="ARBA" id="ARBA00022737"/>
    </source>
</evidence>
<dbReference type="CDD" id="cd20354">
    <property type="entry name" value="Rcat_RBR_RNF14"/>
    <property type="match status" value="1"/>
</dbReference>
<keyword evidence="7 11" id="KW-0863">Zinc-finger</keyword>
<dbReference type="STRING" id="1206466.K0KIC6"/>
<evidence type="ECO:0000256" key="8">
    <source>
        <dbReference type="ARBA" id="ARBA00022786"/>
    </source>
</evidence>
<reference evidence="14 15" key="1">
    <citation type="journal article" date="2012" name="Eukaryot. Cell">
        <title>Draft genome sequence of Wickerhamomyces ciferrii NRRL Y-1031 F-60-10.</title>
        <authorList>
            <person name="Schneider J."/>
            <person name="Andrea H."/>
            <person name="Blom J."/>
            <person name="Jaenicke S."/>
            <person name="Ruckert C."/>
            <person name="Schorsch C."/>
            <person name="Szczepanowski R."/>
            <person name="Farwick M."/>
            <person name="Goesmann A."/>
            <person name="Puhler A."/>
            <person name="Schaffer S."/>
            <person name="Tauch A."/>
            <person name="Kohler T."/>
            <person name="Brinkrolf K."/>
        </authorList>
    </citation>
    <scope>NUCLEOTIDE SEQUENCE [LARGE SCALE GENOMIC DNA]</scope>
    <source>
        <strain evidence="15">ATCC 14091 / BCRC 22168 / CBS 111 / JCM 3599 / NBRC 0793 / NRRL Y-1031 F-60-10</strain>
    </source>
</reference>
<feature type="domain" description="RING-type" evidence="13">
    <location>
        <begin position="160"/>
        <end position="433"/>
    </location>
</feature>
<dbReference type="EC" id="2.3.2.31" evidence="3"/>
<dbReference type="Pfam" id="PF00097">
    <property type="entry name" value="zf-C3HC4"/>
    <property type="match status" value="1"/>
</dbReference>
<dbReference type="InterPro" id="IPR013083">
    <property type="entry name" value="Znf_RING/FYVE/PHD"/>
</dbReference>
<dbReference type="GO" id="GO:0016567">
    <property type="term" value="P:protein ubiquitination"/>
    <property type="evidence" value="ECO:0007669"/>
    <property type="project" value="InterPro"/>
</dbReference>
<evidence type="ECO:0000256" key="2">
    <source>
        <dbReference type="ARBA" id="ARBA00004906"/>
    </source>
</evidence>
<keyword evidence="15" id="KW-1185">Reference proteome</keyword>
<evidence type="ECO:0000256" key="3">
    <source>
        <dbReference type="ARBA" id="ARBA00012251"/>
    </source>
</evidence>
<evidence type="ECO:0000256" key="10">
    <source>
        <dbReference type="ARBA" id="ARBA00044508"/>
    </source>
</evidence>
<evidence type="ECO:0000256" key="11">
    <source>
        <dbReference type="PROSITE-ProRule" id="PRU00175"/>
    </source>
</evidence>
<dbReference type="InterPro" id="IPR001841">
    <property type="entry name" value="Znf_RING"/>
</dbReference>
<dbReference type="FunCoup" id="K0KIC6">
    <property type="interactions" value="180"/>
</dbReference>
<keyword evidence="8" id="KW-0833">Ubl conjugation pathway</keyword>
<dbReference type="PROSITE" id="PS50089">
    <property type="entry name" value="ZF_RING_2"/>
    <property type="match status" value="1"/>
</dbReference>
<proteinExistence type="inferred from homology"/>
<comment type="caution">
    <text evidence="14">The sequence shown here is derived from an EMBL/GenBank/DDBJ whole genome shotgun (WGS) entry which is preliminary data.</text>
</comment>
<evidence type="ECO:0000259" key="12">
    <source>
        <dbReference type="PROSITE" id="PS50089"/>
    </source>
</evidence>
<protein>
    <recommendedName>
        <fullName evidence="3">RBR-type E3 ubiquitin transferase</fullName>
        <ecNumber evidence="3">2.3.2.31</ecNumber>
    </recommendedName>
</protein>
<keyword evidence="6" id="KW-0677">Repeat</keyword>
<dbReference type="Proteomes" id="UP000009328">
    <property type="component" value="Unassembled WGS sequence"/>
</dbReference>
<dbReference type="InterPro" id="IPR018957">
    <property type="entry name" value="Znf_C3HC4_RING-type"/>
</dbReference>
<dbReference type="Gene3D" id="1.20.120.1750">
    <property type="match status" value="1"/>
</dbReference>
<evidence type="ECO:0000256" key="4">
    <source>
        <dbReference type="ARBA" id="ARBA00022679"/>
    </source>
</evidence>
<dbReference type="Pfam" id="PF01485">
    <property type="entry name" value="IBR"/>
    <property type="match status" value="1"/>
</dbReference>
<evidence type="ECO:0000256" key="5">
    <source>
        <dbReference type="ARBA" id="ARBA00022723"/>
    </source>
</evidence>
<dbReference type="EMBL" id="CAIF01000012">
    <property type="protein sequence ID" value="CCH41149.1"/>
    <property type="molecule type" value="Genomic_DNA"/>
</dbReference>
<evidence type="ECO:0000259" key="13">
    <source>
        <dbReference type="PROSITE" id="PS51873"/>
    </source>
</evidence>
<evidence type="ECO:0000313" key="14">
    <source>
        <dbReference type="EMBL" id="CCH41149.1"/>
    </source>
</evidence>
<dbReference type="InterPro" id="IPR044066">
    <property type="entry name" value="TRIAD_supradom"/>
</dbReference>
<evidence type="ECO:0000256" key="9">
    <source>
        <dbReference type="ARBA" id="ARBA00022833"/>
    </source>
</evidence>
<dbReference type="SMART" id="SM00647">
    <property type="entry name" value="IBR"/>
    <property type="match status" value="2"/>
</dbReference>
<sequence>MTDEEDGLPDDLEVLKSIYPEAEISSSSISLNIKLIPSTKNRILLISSGQVLKTFETRWFDPLHFKIDLPLNNGVIYLESKWLNEDVLQMMKMKLEGIRTDAIKDDMLDSLSYTLINYLTVDLIEDFDGDIFPSKTEDPEYYQLLETLSHQVRFTTFQNERFDCSICIESHDGTNGILLDCDHAFCKSCFKQYSEPIMNSKYASTLQCPNCPIMNLKNLDSKGPAELRELLFERRMKKEDLLQMYTPEVVEKFENDRDLVLFEKYQNYFPFVCAKCPRCKKWGFRDDLDDNLVICKNCKLAYCYQCNHSWHGNNNLCRSRLNQIPEDVIQNMLSGELDSDSKVKFIQQYGKRTLNLAIKEYLADIAFEKAIEDDENLVKCPRCSTVVTKSDGCHKMKCPLCSANFCYRCSSHLDDDNPYTHYADPLSPCYKLLFEGMPGAQ</sequence>